<name>T1BV84_9ZZZZ</name>
<reference evidence="4" key="1">
    <citation type="submission" date="2013-08" db="EMBL/GenBank/DDBJ databases">
        <authorList>
            <person name="Mendez C."/>
            <person name="Richter M."/>
            <person name="Ferrer M."/>
            <person name="Sanchez J."/>
        </authorList>
    </citation>
    <scope>NUCLEOTIDE SEQUENCE</scope>
</reference>
<keyword evidence="1" id="KW-0436">Ligase</keyword>
<evidence type="ECO:0000259" key="3">
    <source>
        <dbReference type="PROSITE" id="PS51733"/>
    </source>
</evidence>
<feature type="region of interest" description="Disordered" evidence="2">
    <location>
        <begin position="180"/>
        <end position="244"/>
    </location>
</feature>
<dbReference type="InterPro" id="IPR004408">
    <property type="entry name" value="Biotin_CoA_COase_ligase"/>
</dbReference>
<evidence type="ECO:0000256" key="1">
    <source>
        <dbReference type="ARBA" id="ARBA00022598"/>
    </source>
</evidence>
<dbReference type="GO" id="GO:0004077">
    <property type="term" value="F:biotin--[biotin carboxyl-carrier protein] ligase activity"/>
    <property type="evidence" value="ECO:0007669"/>
    <property type="project" value="InterPro"/>
</dbReference>
<dbReference type="Pfam" id="PF03099">
    <property type="entry name" value="BPL_LplA_LipB"/>
    <property type="match status" value="1"/>
</dbReference>
<dbReference type="PROSITE" id="PS51733">
    <property type="entry name" value="BPL_LPL_CATALYTIC"/>
    <property type="match status" value="1"/>
</dbReference>
<dbReference type="InterPro" id="IPR045864">
    <property type="entry name" value="aa-tRNA-synth_II/BPL/LPL"/>
</dbReference>
<dbReference type="EMBL" id="AUZY01001844">
    <property type="protein sequence ID" value="EQD73762.1"/>
    <property type="molecule type" value="Genomic_DNA"/>
</dbReference>
<dbReference type="CDD" id="cd16442">
    <property type="entry name" value="BPL"/>
    <property type="match status" value="1"/>
</dbReference>
<accession>T1BV84</accession>
<evidence type="ECO:0000313" key="4">
    <source>
        <dbReference type="EMBL" id="EQD73762.1"/>
    </source>
</evidence>
<dbReference type="SUPFAM" id="SSF55681">
    <property type="entry name" value="Class II aaRS and biotin synthetases"/>
    <property type="match status" value="1"/>
</dbReference>
<reference evidence="4" key="2">
    <citation type="journal article" date="2014" name="ISME J.">
        <title>Microbial stratification in low pH oxic and suboxic macroscopic growths along an acid mine drainage.</title>
        <authorList>
            <person name="Mendez-Garcia C."/>
            <person name="Mesa V."/>
            <person name="Sprenger R.R."/>
            <person name="Richter M."/>
            <person name="Diez M.S."/>
            <person name="Solano J."/>
            <person name="Bargiela R."/>
            <person name="Golyshina O.V."/>
            <person name="Manteca A."/>
            <person name="Ramos J.L."/>
            <person name="Gallego J.R."/>
            <person name="Llorente I."/>
            <person name="Martins Dos Santos V.A."/>
            <person name="Jensen O.N."/>
            <person name="Pelaez A.I."/>
            <person name="Sanchez J."/>
            <person name="Ferrer M."/>
        </authorList>
    </citation>
    <scope>NUCLEOTIDE SEQUENCE</scope>
</reference>
<dbReference type="Gene3D" id="3.30.930.10">
    <property type="entry name" value="Bira Bifunctional Protein, Domain 2"/>
    <property type="match status" value="1"/>
</dbReference>
<evidence type="ECO:0000256" key="2">
    <source>
        <dbReference type="SAM" id="MobiDB-lite"/>
    </source>
</evidence>
<dbReference type="NCBIfam" id="TIGR00121">
    <property type="entry name" value="birA_ligase"/>
    <property type="match status" value="1"/>
</dbReference>
<dbReference type="AlphaFoldDB" id="T1BV84"/>
<sequence length="244" mass="25697">MAEEIRQVYEEQLPSTQDLALAWAREGVGPGSYVAAGEQTAGRGQPGRQWHSPPGGLYVSAILPLGEAGLPWLSLVSGLALRDSLAPAGRFPLWIKWPNDLVVAATSRSPAPRKLAGILVDVLVGLPRGLRAVVGVGLNVRRPSSSPPPGLQERMAFLAEETGGSMEPRELLPTVLSALHRPGRTSWTPRPSPGSLAVSPPPSGGSARRSPARRDRGPSWAWMPPGLPGYGSSKGRPVRSSPGC</sequence>
<feature type="domain" description="BPL/LPL catalytic" evidence="3">
    <location>
        <begin position="1"/>
        <end position="187"/>
    </location>
</feature>
<dbReference type="InterPro" id="IPR004143">
    <property type="entry name" value="BPL_LPL_catalytic"/>
</dbReference>
<feature type="compositionally biased region" description="Low complexity" evidence="2">
    <location>
        <begin position="193"/>
        <end position="209"/>
    </location>
</feature>
<protein>
    <submittedName>
        <fullName evidence="4">Biotin--[acetyl-CoA-carboxylase] synthetase</fullName>
    </submittedName>
</protein>
<dbReference type="PANTHER" id="PTHR12835:SF5">
    <property type="entry name" value="BIOTIN--PROTEIN LIGASE"/>
    <property type="match status" value="1"/>
</dbReference>
<proteinExistence type="predicted"/>
<dbReference type="PANTHER" id="PTHR12835">
    <property type="entry name" value="BIOTIN PROTEIN LIGASE"/>
    <property type="match status" value="1"/>
</dbReference>
<comment type="caution">
    <text evidence="4">The sequence shown here is derived from an EMBL/GenBank/DDBJ whole genome shotgun (WGS) entry which is preliminary data.</text>
</comment>
<organism evidence="4">
    <name type="scientific">mine drainage metagenome</name>
    <dbReference type="NCBI Taxonomy" id="410659"/>
    <lineage>
        <taxon>unclassified sequences</taxon>
        <taxon>metagenomes</taxon>
        <taxon>ecological metagenomes</taxon>
    </lineage>
</organism>
<gene>
    <name evidence="4" type="ORF">B1B_03048</name>
</gene>
<dbReference type="GO" id="GO:0005737">
    <property type="term" value="C:cytoplasm"/>
    <property type="evidence" value="ECO:0007669"/>
    <property type="project" value="TreeGrafter"/>
</dbReference>